<sequence length="163" mass="18537">MKIELKNDLLNLPQLQLQVDTIVFDYIDSKPNWSKAYEQLNTLLQKCAQNLNGYMARNDGALPKASTYWVLYMDIVAKLLYFTGLAKSHLIAIEDQEATAQIIELYKTSASCLPNASIEDNEEFLSEVQKSLDQLVGQKIELLTSEKTDTCIEKFYALSKTME</sequence>
<comment type="caution">
    <text evidence="1">The sequence shown here is derived from an EMBL/GenBank/DDBJ whole genome shotgun (WGS) entry which is preliminary data.</text>
</comment>
<accession>A0ABS9UBI8</accession>
<proteinExistence type="predicted"/>
<protein>
    <submittedName>
        <fullName evidence="1">GTPase</fullName>
    </submittedName>
</protein>
<dbReference type="EMBL" id="JAKZFC010000002">
    <property type="protein sequence ID" value="MCH7321711.1"/>
    <property type="molecule type" value="Genomic_DNA"/>
</dbReference>
<keyword evidence="2" id="KW-1185">Reference proteome</keyword>
<evidence type="ECO:0000313" key="1">
    <source>
        <dbReference type="EMBL" id="MCH7321711.1"/>
    </source>
</evidence>
<dbReference type="Proteomes" id="UP001316087">
    <property type="component" value="Unassembled WGS sequence"/>
</dbReference>
<gene>
    <name evidence="1" type="ORF">LZ480_07375</name>
</gene>
<name>A0ABS9UBI8_9BACL</name>
<reference evidence="1 2" key="1">
    <citation type="submission" date="2022-03" db="EMBL/GenBank/DDBJ databases">
        <authorList>
            <person name="Jo J.-H."/>
            <person name="Im W.-T."/>
        </authorList>
    </citation>
    <scope>NUCLEOTIDE SEQUENCE [LARGE SCALE GENOMIC DNA]</scope>
    <source>
        <strain evidence="1 2">MA9</strain>
    </source>
</reference>
<evidence type="ECO:0000313" key="2">
    <source>
        <dbReference type="Proteomes" id="UP001316087"/>
    </source>
</evidence>
<dbReference type="RefSeq" id="WP_241368770.1">
    <property type="nucleotide sequence ID" value="NZ_JAKZFC010000002.1"/>
</dbReference>
<organism evidence="1 2">
    <name type="scientific">Solibacillus palustris</name>
    <dbReference type="NCBI Taxonomy" id="2908203"/>
    <lineage>
        <taxon>Bacteria</taxon>
        <taxon>Bacillati</taxon>
        <taxon>Bacillota</taxon>
        <taxon>Bacilli</taxon>
        <taxon>Bacillales</taxon>
        <taxon>Caryophanaceae</taxon>
        <taxon>Solibacillus</taxon>
    </lineage>
</organism>